<feature type="compositionally biased region" description="Polar residues" evidence="3">
    <location>
        <begin position="677"/>
        <end position="695"/>
    </location>
</feature>
<feature type="compositionally biased region" description="Basic and acidic residues" evidence="3">
    <location>
        <begin position="657"/>
        <end position="666"/>
    </location>
</feature>
<dbReference type="EMBL" id="GL883016">
    <property type="protein sequence ID" value="EGG18979.1"/>
    <property type="molecule type" value="Genomic_DNA"/>
</dbReference>
<protein>
    <submittedName>
        <fullName evidence="6">PAP/25A-associated domain-containing protein</fullName>
    </submittedName>
</protein>
<accession>F4PYV0</accession>
<feature type="compositionally biased region" description="Low complexity" evidence="3">
    <location>
        <begin position="74"/>
        <end position="87"/>
    </location>
</feature>
<name>F4PYV0_CACFS</name>
<evidence type="ECO:0000259" key="4">
    <source>
        <dbReference type="Pfam" id="PF03828"/>
    </source>
</evidence>
<dbReference type="GO" id="GO:0005730">
    <property type="term" value="C:nucleolus"/>
    <property type="evidence" value="ECO:0007669"/>
    <property type="project" value="TreeGrafter"/>
</dbReference>
<dbReference type="Proteomes" id="UP000007797">
    <property type="component" value="Unassembled WGS sequence"/>
</dbReference>
<dbReference type="InterPro" id="IPR045862">
    <property type="entry name" value="Trf4-like"/>
</dbReference>
<evidence type="ECO:0000256" key="2">
    <source>
        <dbReference type="ARBA" id="ARBA00022842"/>
    </source>
</evidence>
<evidence type="ECO:0000256" key="1">
    <source>
        <dbReference type="ARBA" id="ARBA00022723"/>
    </source>
</evidence>
<dbReference type="InterPro" id="IPR002058">
    <property type="entry name" value="PAP_assoc"/>
</dbReference>
<dbReference type="GO" id="GO:0031123">
    <property type="term" value="P:RNA 3'-end processing"/>
    <property type="evidence" value="ECO:0007669"/>
    <property type="project" value="TreeGrafter"/>
</dbReference>
<feature type="region of interest" description="Disordered" evidence="3">
    <location>
        <begin position="623"/>
        <end position="695"/>
    </location>
</feature>
<dbReference type="Gene3D" id="3.30.460.10">
    <property type="entry name" value="Beta Polymerase, domain 2"/>
    <property type="match status" value="1"/>
</dbReference>
<dbReference type="STRING" id="1054147.F4PYV0"/>
<dbReference type="RefSeq" id="XP_004357458.1">
    <property type="nucleotide sequence ID" value="XM_004357402.1"/>
</dbReference>
<gene>
    <name evidence="6" type="ORF">DFA_02222</name>
</gene>
<dbReference type="OMA" id="ICMVYSF"/>
<dbReference type="GO" id="GO:0043634">
    <property type="term" value="P:polyadenylation-dependent ncRNA catabolic process"/>
    <property type="evidence" value="ECO:0007669"/>
    <property type="project" value="TreeGrafter"/>
</dbReference>
<dbReference type="PANTHER" id="PTHR23092:SF15">
    <property type="entry name" value="INACTIVE NON-CANONICAL POLY(A) RNA POLYMERASE PROTEIN TRF4-2-RELATED"/>
    <property type="match status" value="1"/>
</dbReference>
<feature type="compositionally biased region" description="Low complexity" evidence="3">
    <location>
        <begin position="623"/>
        <end position="634"/>
    </location>
</feature>
<evidence type="ECO:0000313" key="7">
    <source>
        <dbReference type="Proteomes" id="UP000007797"/>
    </source>
</evidence>
<dbReference type="CDD" id="cd05402">
    <property type="entry name" value="NT_PAP_TUTase"/>
    <property type="match status" value="1"/>
</dbReference>
<dbReference type="SUPFAM" id="SSF81301">
    <property type="entry name" value="Nucleotidyltransferase"/>
    <property type="match status" value="1"/>
</dbReference>
<dbReference type="GO" id="GO:0031499">
    <property type="term" value="C:TRAMP complex"/>
    <property type="evidence" value="ECO:0007669"/>
    <property type="project" value="TreeGrafter"/>
</dbReference>
<feature type="compositionally biased region" description="Low complexity" evidence="3">
    <location>
        <begin position="166"/>
        <end position="188"/>
    </location>
</feature>
<feature type="region of interest" description="Disordered" evidence="3">
    <location>
        <begin position="575"/>
        <end position="606"/>
    </location>
</feature>
<feature type="region of interest" description="Disordered" evidence="3">
    <location>
        <begin position="166"/>
        <end position="205"/>
    </location>
</feature>
<dbReference type="GeneID" id="14871060"/>
<dbReference type="AlphaFoldDB" id="F4PYV0"/>
<dbReference type="InterPro" id="IPR043519">
    <property type="entry name" value="NT_sf"/>
</dbReference>
<feature type="compositionally biased region" description="Basic and acidic residues" evidence="3">
    <location>
        <begin position="585"/>
        <end position="598"/>
    </location>
</feature>
<dbReference type="Pfam" id="PF03828">
    <property type="entry name" value="PAP_assoc"/>
    <property type="match status" value="1"/>
</dbReference>
<dbReference type="KEGG" id="dfa:DFA_02222"/>
<evidence type="ECO:0000313" key="6">
    <source>
        <dbReference type="EMBL" id="EGG18979.1"/>
    </source>
</evidence>
<dbReference type="GO" id="GO:1990817">
    <property type="term" value="F:poly(A) RNA polymerase activity"/>
    <property type="evidence" value="ECO:0007669"/>
    <property type="project" value="InterPro"/>
</dbReference>
<keyword evidence="7" id="KW-1185">Reference proteome</keyword>
<evidence type="ECO:0000256" key="3">
    <source>
        <dbReference type="SAM" id="MobiDB-lite"/>
    </source>
</evidence>
<dbReference type="InterPro" id="IPR054708">
    <property type="entry name" value="MTPAP-like_central"/>
</dbReference>
<dbReference type="Gene3D" id="1.10.1410.10">
    <property type="match status" value="1"/>
</dbReference>
<feature type="domain" description="PAP-associated" evidence="4">
    <location>
        <begin position="451"/>
        <end position="485"/>
    </location>
</feature>
<dbReference type="GO" id="GO:0046872">
    <property type="term" value="F:metal ion binding"/>
    <property type="evidence" value="ECO:0007669"/>
    <property type="project" value="UniProtKB-KW"/>
</dbReference>
<sequence length="695" mass="78804">MLKRKKSPRSASPSSSPPHQSPILQQQQQEQQQQQVKSLSTSNNSSSSSSSSSVTVSSSSSPSSDTTASDQKSLKQNNNNNNNNGNVKLKKKKSHKNNGTPSSSPPTKSLNNLAEKSNNEKNTQKEYKNLEDLHLTTTTNSINSNIKKSNQASEFIPLSSAPVQIQNSQTNQHHHNNNTNNNNNNNNNIVTHRKSNGGESTFNGRNYKSKSIIPPLWLQGLYNAEELSKLELEKEIVMFYDWLAPNPLENRLRQKIVHDVESIIRESWPHAEIHIFGSFSTDLCIPSSDIDIQISGINDRPNNTSANKSSFIYDPIREFYNILNRKHHTTYTNMRLIAGAKVPIIKLVHRDTWYNVDICFDTPNGIENTTIVKSFLKKYKSMKLLLLLLKFFLFQNKLNETYTGGIGSYALALMVASYVQLRYVPYQERVINPRRAHSRAHFKHAGDDTDYGAMVIEFLELYGRSFQYTQHAISLEHNGYYYQKEPQLGIYLTLIDPHDRNNDVGKNSFNISFIRGVFTNALVKIVSTDFVNDKYPSIIYPTLLSRVIDERQVEQISRDRNRVLKLAQQLSENNQLPLLSNQHTPECDFDNKQPFEKDLSDDDDDQQVDEDIVNNRLTSRSFVSVSSSPSTSSDEYSDESIQFIDSSSDVHSSSSSHGDHHSHDGSSDSEVSDNDEAFSTNKQESNNNDKNFFGW</sequence>
<evidence type="ECO:0000259" key="5">
    <source>
        <dbReference type="Pfam" id="PF22600"/>
    </source>
</evidence>
<dbReference type="GO" id="GO:0003729">
    <property type="term" value="F:mRNA binding"/>
    <property type="evidence" value="ECO:0007669"/>
    <property type="project" value="TreeGrafter"/>
</dbReference>
<feature type="domain" description="Poly(A) RNA polymerase mitochondrial-like central palm" evidence="5">
    <location>
        <begin position="232"/>
        <end position="375"/>
    </location>
</feature>
<feature type="compositionally biased region" description="Low complexity" evidence="3">
    <location>
        <begin position="645"/>
        <end position="656"/>
    </location>
</feature>
<feature type="region of interest" description="Disordered" evidence="3">
    <location>
        <begin position="1"/>
        <end position="130"/>
    </location>
</feature>
<feature type="compositionally biased region" description="Polar residues" evidence="3">
    <location>
        <begin position="100"/>
        <end position="116"/>
    </location>
</feature>
<feature type="compositionally biased region" description="Basic and acidic residues" evidence="3">
    <location>
        <begin position="117"/>
        <end position="130"/>
    </location>
</feature>
<dbReference type="Pfam" id="PF22600">
    <property type="entry name" value="MTPAP-like_central"/>
    <property type="match status" value="1"/>
</dbReference>
<dbReference type="SUPFAM" id="SSF81631">
    <property type="entry name" value="PAP/OAS1 substrate-binding domain"/>
    <property type="match status" value="1"/>
</dbReference>
<keyword evidence="1" id="KW-0479">Metal-binding</keyword>
<reference evidence="7" key="1">
    <citation type="journal article" date="2011" name="Genome Res.">
        <title>Phylogeny-wide analysis of social amoeba genomes highlights ancient origins for complex intercellular communication.</title>
        <authorList>
            <person name="Heidel A.J."/>
            <person name="Lawal H.M."/>
            <person name="Felder M."/>
            <person name="Schilde C."/>
            <person name="Helps N.R."/>
            <person name="Tunggal B."/>
            <person name="Rivero F."/>
            <person name="John U."/>
            <person name="Schleicher M."/>
            <person name="Eichinger L."/>
            <person name="Platzer M."/>
            <person name="Noegel A.A."/>
            <person name="Schaap P."/>
            <person name="Gloeckner G."/>
        </authorList>
    </citation>
    <scope>NUCLEOTIDE SEQUENCE [LARGE SCALE GENOMIC DNA]</scope>
    <source>
        <strain evidence="7">SH3</strain>
    </source>
</reference>
<keyword evidence="2" id="KW-0460">Magnesium</keyword>
<feature type="compositionally biased region" description="Low complexity" evidence="3">
    <location>
        <begin position="21"/>
        <end position="64"/>
    </location>
</feature>
<dbReference type="PANTHER" id="PTHR23092">
    <property type="entry name" value="POLY(A) RNA POLYMERASE"/>
    <property type="match status" value="1"/>
</dbReference>
<organism evidence="6 7">
    <name type="scientific">Cavenderia fasciculata</name>
    <name type="common">Slime mold</name>
    <name type="synonym">Dictyostelium fasciculatum</name>
    <dbReference type="NCBI Taxonomy" id="261658"/>
    <lineage>
        <taxon>Eukaryota</taxon>
        <taxon>Amoebozoa</taxon>
        <taxon>Evosea</taxon>
        <taxon>Eumycetozoa</taxon>
        <taxon>Dictyostelia</taxon>
        <taxon>Acytosteliales</taxon>
        <taxon>Cavenderiaceae</taxon>
        <taxon>Cavenderia</taxon>
    </lineage>
</organism>
<proteinExistence type="predicted"/>
<dbReference type="OrthoDB" id="273917at2759"/>
<feature type="compositionally biased region" description="Polar residues" evidence="3">
    <location>
        <begin position="575"/>
        <end position="584"/>
    </location>
</feature>